<name>A0A1M4YPH8_9HYPH</name>
<reference evidence="1 2" key="1">
    <citation type="submission" date="2016-11" db="EMBL/GenBank/DDBJ databases">
        <authorList>
            <person name="Jaros S."/>
            <person name="Januszkiewicz K."/>
            <person name="Wedrychowicz H."/>
        </authorList>
    </citation>
    <scope>NUCLEOTIDE SEQUENCE [LARGE SCALE GENOMIC DNA]</scope>
    <source>
        <strain evidence="1 2">DSM 19436</strain>
    </source>
</reference>
<keyword evidence="2" id="KW-1185">Reference proteome</keyword>
<dbReference type="STRING" id="1122133.SAMN02745157_1582"/>
<dbReference type="EMBL" id="FQUP01000001">
    <property type="protein sequence ID" value="SHF07704.1"/>
    <property type="molecule type" value="Genomic_DNA"/>
</dbReference>
<dbReference type="InterPro" id="IPR027417">
    <property type="entry name" value="P-loop_NTPase"/>
</dbReference>
<evidence type="ECO:0000313" key="1">
    <source>
        <dbReference type="EMBL" id="SHF07704.1"/>
    </source>
</evidence>
<keyword evidence="1" id="KW-0418">Kinase</keyword>
<dbReference type="AlphaFoldDB" id="A0A1M4YPH8"/>
<gene>
    <name evidence="1" type="ORF">SAMN02745157_1582</name>
</gene>
<keyword evidence="1" id="KW-0808">Transferase</keyword>
<dbReference type="NCBIfam" id="NF006746">
    <property type="entry name" value="PRK09270.1-5"/>
    <property type="match status" value="1"/>
</dbReference>
<organism evidence="1 2">
    <name type="scientific">Kaistia soli DSM 19436</name>
    <dbReference type="NCBI Taxonomy" id="1122133"/>
    <lineage>
        <taxon>Bacteria</taxon>
        <taxon>Pseudomonadati</taxon>
        <taxon>Pseudomonadota</taxon>
        <taxon>Alphaproteobacteria</taxon>
        <taxon>Hyphomicrobiales</taxon>
        <taxon>Kaistiaceae</taxon>
        <taxon>Kaistia</taxon>
    </lineage>
</organism>
<evidence type="ECO:0000313" key="2">
    <source>
        <dbReference type="Proteomes" id="UP000184485"/>
    </source>
</evidence>
<dbReference type="Proteomes" id="UP000184485">
    <property type="component" value="Unassembled WGS sequence"/>
</dbReference>
<dbReference type="PANTHER" id="PTHR10285">
    <property type="entry name" value="URIDINE KINASE"/>
    <property type="match status" value="1"/>
</dbReference>
<dbReference type="GO" id="GO:0016301">
    <property type="term" value="F:kinase activity"/>
    <property type="evidence" value="ECO:0007669"/>
    <property type="project" value="UniProtKB-KW"/>
</dbReference>
<dbReference type="SUPFAM" id="SSF52540">
    <property type="entry name" value="P-loop containing nucleoside triphosphate hydrolases"/>
    <property type="match status" value="1"/>
</dbReference>
<accession>A0A1M4YPH8</accession>
<proteinExistence type="predicted"/>
<sequence length="218" mass="24149">MNDTGNGRGSMAHPITIDELAERLVAGADRARQIVALAGPPGAGKTTTAARLEERIDALAPGVAATLAMDGYHYDDRVLVPRGLRPRKGAPETFDVAGFAHMLRRLRADDEDEVAIPVFDRDIEIARAGARIIPRTARIIITEGNYLLLDREPWRSLSFDATAMIAPDREVLRQRLVDRWTHYKLTPEEMVAKIDGNDMPNVDLVLSQSRPADYTIRT</sequence>
<dbReference type="Gene3D" id="3.40.50.300">
    <property type="entry name" value="P-loop containing nucleotide triphosphate hydrolases"/>
    <property type="match status" value="2"/>
</dbReference>
<protein>
    <submittedName>
        <fullName evidence="1">Panthothenate kinase</fullName>
    </submittedName>
</protein>